<gene>
    <name evidence="2" type="ORF">IPMB12_07670</name>
</gene>
<dbReference type="Pfam" id="PF03613">
    <property type="entry name" value="EIID-AGA"/>
    <property type="match status" value="1"/>
</dbReference>
<feature type="transmembrane region" description="Helical" evidence="1">
    <location>
        <begin position="152"/>
        <end position="174"/>
    </location>
</feature>
<dbReference type="RefSeq" id="WP_166916518.1">
    <property type="nucleotide sequence ID" value="NZ_CP050253.1"/>
</dbReference>
<dbReference type="PANTHER" id="PTHR32502">
    <property type="entry name" value="N-ACETYLGALACTOSAMINE PERMEASE II COMPONENT-RELATED"/>
    <property type="match status" value="1"/>
</dbReference>
<dbReference type="InterPro" id="IPR004704">
    <property type="entry name" value="PTS_IID_man"/>
</dbReference>
<dbReference type="KEGG" id="orb:IPMB12_07670"/>
<keyword evidence="1" id="KW-1133">Transmembrane helix</keyword>
<dbReference type="InterPro" id="IPR050303">
    <property type="entry name" value="GatZ_KbaZ_carbometab"/>
</dbReference>
<proteinExistence type="predicted"/>
<keyword evidence="3" id="KW-1185">Reference proteome</keyword>
<dbReference type="GO" id="GO:0005886">
    <property type="term" value="C:plasma membrane"/>
    <property type="evidence" value="ECO:0007669"/>
    <property type="project" value="TreeGrafter"/>
</dbReference>
<accession>A0A6G9IBG5</accession>
<organism evidence="2 3">
    <name type="scientific">Zophobihabitans entericus</name>
    <dbReference type="NCBI Taxonomy" id="1635327"/>
    <lineage>
        <taxon>Bacteria</taxon>
        <taxon>Pseudomonadati</taxon>
        <taxon>Pseudomonadota</taxon>
        <taxon>Gammaproteobacteria</taxon>
        <taxon>Orbales</taxon>
        <taxon>Orbaceae</taxon>
        <taxon>Zophobihabitans</taxon>
    </lineage>
</organism>
<evidence type="ECO:0000313" key="3">
    <source>
        <dbReference type="Proteomes" id="UP000501168"/>
    </source>
</evidence>
<keyword evidence="1" id="KW-0472">Membrane</keyword>
<feature type="transmembrane region" description="Helical" evidence="1">
    <location>
        <begin position="261"/>
        <end position="282"/>
    </location>
</feature>
<dbReference type="InParanoid" id="A0A6G9IBG5"/>
<dbReference type="GO" id="GO:0009401">
    <property type="term" value="P:phosphoenolpyruvate-dependent sugar phosphotransferase system"/>
    <property type="evidence" value="ECO:0007669"/>
    <property type="project" value="InterPro"/>
</dbReference>
<dbReference type="Proteomes" id="UP000501168">
    <property type="component" value="Chromosome"/>
</dbReference>
<dbReference type="AlphaFoldDB" id="A0A6G9IBG5"/>
<sequence length="283" mass="31545">MTQDIKTEVTEVAPVENKITKKDLNQIFWNIQTMSFPFNYEKLQTIGFAHCMVPVLNRLYKDADKETRIKAMQRHLEFYNSQVNSGALIMGITAALEEKTSEEEKDAVVAVKTGLMGPFAGLGDSLLKFTWLPICGSIGASFALQGNILGPIIMFIMFNFVNLFTKYYFIHYGYSKGVDLIEQSKNSNIIQRISNLANVVGVMVLGSLIATTVKVATPMTIEVGEQTIKVQEMFDKVMPNFLVLLFTIGLFFLLRKLNGKYSVTVIISLMVLGVILSTAGILK</sequence>
<name>A0A6G9IBG5_9GAMM</name>
<dbReference type="PROSITE" id="PS51108">
    <property type="entry name" value="PTS_EIID"/>
    <property type="match status" value="1"/>
</dbReference>
<feature type="transmembrane region" description="Helical" evidence="1">
    <location>
        <begin position="237"/>
        <end position="254"/>
    </location>
</feature>
<protein>
    <submittedName>
        <fullName evidence="2">PTS system mannose/fructose/sorbose family transporter subunit IID</fullName>
    </submittedName>
</protein>
<reference evidence="2 3" key="1">
    <citation type="submission" date="2020-03" db="EMBL/GenBank/DDBJ databases">
        <title>Complete genome sequence of Orbus sp. IPMB12 (BCRC 80908).</title>
        <authorList>
            <person name="Lo W.-S."/>
            <person name="Chang T.-H."/>
            <person name="Kuo C.-H."/>
        </authorList>
    </citation>
    <scope>NUCLEOTIDE SEQUENCE [LARGE SCALE GENOMIC DNA]</scope>
    <source>
        <strain evidence="2 3">IPMB12</strain>
    </source>
</reference>
<evidence type="ECO:0000256" key="1">
    <source>
        <dbReference type="SAM" id="Phobius"/>
    </source>
</evidence>
<dbReference type="EMBL" id="CP050253">
    <property type="protein sequence ID" value="QIQ21571.1"/>
    <property type="molecule type" value="Genomic_DNA"/>
</dbReference>
<dbReference type="PANTHER" id="PTHR32502:SF23">
    <property type="entry name" value="TRANSPORT PROTEIN, PTS SYSTEM"/>
    <property type="match status" value="1"/>
</dbReference>
<evidence type="ECO:0000313" key="2">
    <source>
        <dbReference type="EMBL" id="QIQ21571.1"/>
    </source>
</evidence>
<feature type="transmembrane region" description="Helical" evidence="1">
    <location>
        <begin position="195"/>
        <end position="217"/>
    </location>
</feature>
<keyword evidence="1" id="KW-0812">Transmembrane</keyword>